<evidence type="ECO:0000313" key="3">
    <source>
        <dbReference type="Proteomes" id="UP000620104"/>
    </source>
</evidence>
<protein>
    <submittedName>
        <fullName evidence="2">Uncharacterized protein</fullName>
    </submittedName>
</protein>
<proteinExistence type="predicted"/>
<reference evidence="2" key="1">
    <citation type="submission" date="2020-07" db="EMBL/GenBank/DDBJ databases">
        <title>Draft Genome Sequence of a Deep-Sea Yeast, Naganishia (Cryptococcus) liquefaciens strain N6.</title>
        <authorList>
            <person name="Han Y.W."/>
            <person name="Kajitani R."/>
            <person name="Morimoto H."/>
            <person name="Parhat M."/>
            <person name="Tsubouchi H."/>
            <person name="Bakenova O."/>
            <person name="Ogata M."/>
            <person name="Argunhan B."/>
            <person name="Aoki R."/>
            <person name="Kajiwara S."/>
            <person name="Itoh T."/>
            <person name="Iwasaki H."/>
        </authorList>
    </citation>
    <scope>NUCLEOTIDE SEQUENCE</scope>
    <source>
        <strain evidence="2">N6</strain>
    </source>
</reference>
<evidence type="ECO:0000313" key="2">
    <source>
        <dbReference type="EMBL" id="GHJ84098.1"/>
    </source>
</evidence>
<keyword evidence="3" id="KW-1185">Reference proteome</keyword>
<name>A0A8H3YCE2_9TREE</name>
<organism evidence="2 3">
    <name type="scientific">Naganishia liquefaciens</name>
    <dbReference type="NCBI Taxonomy" id="104408"/>
    <lineage>
        <taxon>Eukaryota</taxon>
        <taxon>Fungi</taxon>
        <taxon>Dikarya</taxon>
        <taxon>Basidiomycota</taxon>
        <taxon>Agaricomycotina</taxon>
        <taxon>Tremellomycetes</taxon>
        <taxon>Filobasidiales</taxon>
        <taxon>Filobasidiaceae</taxon>
        <taxon>Naganishia</taxon>
    </lineage>
</organism>
<sequence>MPDLKCNRCQRPLENAKQQRRHDAKCKLVPGTPSLTGIGFRSASQTLASLPPNAVVTKKTATCSLFGESADSVAENVSTQRKRPLKESYSSDGFEILGQ</sequence>
<evidence type="ECO:0000256" key="1">
    <source>
        <dbReference type="SAM" id="MobiDB-lite"/>
    </source>
</evidence>
<feature type="non-terminal residue" evidence="2">
    <location>
        <position position="1"/>
    </location>
</feature>
<comment type="caution">
    <text evidence="2">The sequence shown here is derived from an EMBL/GenBank/DDBJ whole genome shotgun (WGS) entry which is preliminary data.</text>
</comment>
<dbReference type="EMBL" id="BLZA01000007">
    <property type="protein sequence ID" value="GHJ84098.1"/>
    <property type="molecule type" value="Genomic_DNA"/>
</dbReference>
<feature type="region of interest" description="Disordered" evidence="1">
    <location>
        <begin position="74"/>
        <end position="99"/>
    </location>
</feature>
<dbReference type="Proteomes" id="UP000620104">
    <property type="component" value="Unassembled WGS sequence"/>
</dbReference>
<gene>
    <name evidence="2" type="ORF">NliqN6_0500</name>
</gene>
<accession>A0A8H3YCE2</accession>
<dbReference type="AlphaFoldDB" id="A0A8H3YCE2"/>